<evidence type="ECO:0000256" key="1">
    <source>
        <dbReference type="SAM" id="MobiDB-lite"/>
    </source>
</evidence>
<sequence>MLAVVLALHALFALMLWNAMRSPSEDREQSLSVRLIHVATPAKQSPSPTAPVMVSLAPAPPVKPKPTEKPHRELNDSSATKPAPTSAPPGNKPDASQVFSADGSIRLPPEHIQYSANTPSEVKTSKPKDDRKIMEHTDFTHYQPTRFNKYFPPPNETLGGAVGRHIDDAIKEIAKNMCDPEKRSTATNLLCGAPPIPPDPKDTDERLDLPPPALVGGGSPTQSVPLSTCIDEYGQGKGLSQGCPVNTPDIIFQAQMRECIDLYRAGKRLKSWCPTDTPKRAAAEAPANADSH</sequence>
<name>A0ABS2KCY4_9GAMM</name>
<evidence type="ECO:0000313" key="3">
    <source>
        <dbReference type="Proteomes" id="UP001430193"/>
    </source>
</evidence>
<proteinExistence type="predicted"/>
<comment type="caution">
    <text evidence="2">The sequence shown here is derived from an EMBL/GenBank/DDBJ whole genome shotgun (WGS) entry which is preliminary data.</text>
</comment>
<dbReference type="EMBL" id="JADIKF010000036">
    <property type="protein sequence ID" value="MBM7129037.1"/>
    <property type="molecule type" value="Genomic_DNA"/>
</dbReference>
<dbReference type="Proteomes" id="UP001430193">
    <property type="component" value="Unassembled WGS sequence"/>
</dbReference>
<accession>A0ABS2KCY4</accession>
<gene>
    <name evidence="2" type="ORF">ISS99_05825</name>
</gene>
<reference evidence="2" key="1">
    <citation type="submission" date="2020-10" db="EMBL/GenBank/DDBJ databases">
        <title>Phylogeny of dyella-like bacteria.</title>
        <authorList>
            <person name="Fu J."/>
        </authorList>
    </citation>
    <scope>NUCLEOTIDE SEQUENCE</scope>
    <source>
        <strain evidence="2">DHON07</strain>
    </source>
</reference>
<organism evidence="2 3">
    <name type="scientific">Dyella mobilis</name>
    <dbReference type="NCBI Taxonomy" id="1849582"/>
    <lineage>
        <taxon>Bacteria</taxon>
        <taxon>Pseudomonadati</taxon>
        <taxon>Pseudomonadota</taxon>
        <taxon>Gammaproteobacteria</taxon>
        <taxon>Lysobacterales</taxon>
        <taxon>Rhodanobacteraceae</taxon>
        <taxon>Dyella</taxon>
    </lineage>
</organism>
<keyword evidence="3" id="KW-1185">Reference proteome</keyword>
<feature type="compositionally biased region" description="Basic and acidic residues" evidence="1">
    <location>
        <begin position="65"/>
        <end position="75"/>
    </location>
</feature>
<protein>
    <submittedName>
        <fullName evidence="2">Uncharacterized protein</fullName>
    </submittedName>
</protein>
<feature type="region of interest" description="Disordered" evidence="1">
    <location>
        <begin position="41"/>
        <end position="99"/>
    </location>
</feature>
<feature type="region of interest" description="Disordered" evidence="1">
    <location>
        <begin position="110"/>
        <end position="129"/>
    </location>
</feature>
<evidence type="ECO:0000313" key="2">
    <source>
        <dbReference type="EMBL" id="MBM7129037.1"/>
    </source>
</evidence>